<evidence type="ECO:0000259" key="7">
    <source>
        <dbReference type="PROSITE" id="PS00799"/>
    </source>
</evidence>
<feature type="domain" description="Granulins" evidence="7">
    <location>
        <begin position="406"/>
        <end position="419"/>
    </location>
</feature>
<keyword evidence="9" id="KW-1185">Reference proteome</keyword>
<evidence type="ECO:0000256" key="6">
    <source>
        <dbReference type="SAM" id="Phobius"/>
    </source>
</evidence>
<evidence type="ECO:0000256" key="2">
    <source>
        <dbReference type="ARBA" id="ARBA00010093"/>
    </source>
</evidence>
<evidence type="ECO:0000256" key="4">
    <source>
        <dbReference type="ARBA" id="ARBA00023157"/>
    </source>
</evidence>
<dbReference type="SMART" id="SM00277">
    <property type="entry name" value="GRAN"/>
    <property type="match status" value="11"/>
</dbReference>
<dbReference type="FunFam" id="2.10.25.160:FF:000001">
    <property type="entry name" value="Granulin precursor"/>
    <property type="match status" value="3"/>
</dbReference>
<keyword evidence="6" id="KW-0812">Transmembrane</keyword>
<feature type="domain" description="Granulins" evidence="7">
    <location>
        <begin position="925"/>
        <end position="938"/>
    </location>
</feature>
<dbReference type="AlphaFoldDB" id="A0AAD7T557"/>
<evidence type="ECO:0000313" key="8">
    <source>
        <dbReference type="EMBL" id="KAJ8414445.1"/>
    </source>
</evidence>
<dbReference type="GO" id="GO:0005576">
    <property type="term" value="C:extracellular region"/>
    <property type="evidence" value="ECO:0007669"/>
    <property type="project" value="UniProtKB-SubCell"/>
</dbReference>
<feature type="region of interest" description="Disordered" evidence="5">
    <location>
        <begin position="857"/>
        <end position="891"/>
    </location>
</feature>
<feature type="domain" description="Granulins" evidence="7">
    <location>
        <begin position="817"/>
        <end position="830"/>
    </location>
</feature>
<feature type="domain" description="Granulins" evidence="7">
    <location>
        <begin position="245"/>
        <end position="258"/>
    </location>
</feature>
<dbReference type="InterPro" id="IPR037277">
    <property type="entry name" value="Granulin_sf"/>
</dbReference>
<keyword evidence="6" id="KW-1133">Transmembrane helix</keyword>
<dbReference type="Gene3D" id="2.10.25.160">
    <property type="entry name" value="Granulin"/>
    <property type="match status" value="11"/>
</dbReference>
<dbReference type="InterPro" id="IPR039036">
    <property type="entry name" value="Granulin_fam"/>
</dbReference>
<feature type="domain" description="Granulins" evidence="7">
    <location>
        <begin position="181"/>
        <end position="194"/>
    </location>
</feature>
<dbReference type="InterPro" id="IPR000118">
    <property type="entry name" value="Granulin"/>
</dbReference>
<feature type="domain" description="Granulins" evidence="7">
    <location>
        <begin position="651"/>
        <end position="664"/>
    </location>
</feature>
<evidence type="ECO:0000256" key="3">
    <source>
        <dbReference type="ARBA" id="ARBA00022525"/>
    </source>
</evidence>
<dbReference type="Pfam" id="PF00396">
    <property type="entry name" value="Granulin"/>
    <property type="match status" value="11"/>
</dbReference>
<feature type="transmembrane region" description="Helical" evidence="6">
    <location>
        <begin position="25"/>
        <end position="50"/>
    </location>
</feature>
<feature type="compositionally biased region" description="Basic and acidic residues" evidence="5">
    <location>
        <begin position="863"/>
        <end position="891"/>
    </location>
</feature>
<gene>
    <name evidence="8" type="ORF">AAFF_G00053150</name>
</gene>
<evidence type="ECO:0000256" key="5">
    <source>
        <dbReference type="SAM" id="MobiDB-lite"/>
    </source>
</evidence>
<sequence>MCSSEIQDKQTFANQRKNTEHISTFAIFFKFILFTPIMLHAGVLCALLALTSALTCPDARVCKDGYTCCQTPSNEYGCCPIPNAECCEDHLHCCYEGMICDMENAKCLNKTSCLPWLERVPATLPKLPQSVGSFPTIHAVPVNVDYNHICPDETRCPMEFSCLRTHDGKYSCCPFPRGVSCLDGSHCCPNEYQCSKDGTSCTRKTEHVEAIICPDGESECPDETTCCQLLDGSWGCCPMAKAVCCKDRMHCCPEGTTCDIEHSKCLSPTQKDMPMWERFPARKRQAWEDQKASGNVTVTCPGGKSKCPDHTTCCELTSGLYGCCPYPNAVCCSDHLHCCPDSTTCDLEHKTCKSSKVKSPPGDHVPSPPHVVECSDKVSTCPDDTTCCKLTNGNYSCCPMPRAVCCEDHLHCCPEDTECDLAHSTCVSTSGNTTWATKLPAVRFPPSESTGNAVRCNDSVACSDGDTCCRDAQGQWACCPLPQAVCCEDDVHCCPHDTVCNLAASTCDDPTGSVPWLEKVPAVSLQPDGETNGEQHTEAKNVTCDSTHTCPSGSTCCQTEEGEWACCPLLQAVCCEDHLHCCPRGTVCNVTTSTCDDHTGSVPWLEKAPALTLSPNNEKCDEQTVCPSGTTCCKQNSGQWACCPLPHAVCCEDHEHCCPKGYKCDVSQQACNKPGELGLPWVSKQPALGEEQTGHNTSSTQLDTRLCDPQTICPRDTTCCYMNKTRKWGCCPLPNAVCCDDGDHCCPNGYKCNVRHTSCTRGSLVIPWYRKEEARGVPTSPLDVKCDTQKSCAAGMTCCQLPTGQWGCCPLLKAICCSDNEHCCPQGYVCNIKPGTCERRMVGWVIHSIPLFQVSAMEQEPSPEPRPEPSPEPRQEASPEPRQESTPKGDKLECGGQYRCPDSETCCRTSATTWACCPSPKAVCCFDMKHCCPAGYSCDAVDGSCTEDGNFNWNFFFGDGKRAFIPV</sequence>
<feature type="domain" description="Granulins" evidence="7">
    <location>
        <begin position="739"/>
        <end position="752"/>
    </location>
</feature>
<keyword evidence="6" id="KW-0472">Membrane</keyword>
<feature type="domain" description="Granulins" evidence="7">
    <location>
        <begin position="487"/>
        <end position="500"/>
    </location>
</feature>
<dbReference type="PANTHER" id="PTHR12274:SF3">
    <property type="entry name" value="PROGRANULIN"/>
    <property type="match status" value="1"/>
</dbReference>
<dbReference type="PROSITE" id="PS00799">
    <property type="entry name" value="GRANULINS"/>
    <property type="match status" value="10"/>
</dbReference>
<feature type="domain" description="Granulins" evidence="7">
    <location>
        <begin position="575"/>
        <end position="588"/>
    </location>
</feature>
<evidence type="ECO:0000256" key="1">
    <source>
        <dbReference type="ARBA" id="ARBA00004613"/>
    </source>
</evidence>
<comment type="caution">
    <text evidence="8">The sequence shown here is derived from an EMBL/GenBank/DDBJ whole genome shotgun (WGS) entry which is preliminary data.</text>
</comment>
<dbReference type="Proteomes" id="UP001221898">
    <property type="component" value="Unassembled WGS sequence"/>
</dbReference>
<proteinExistence type="inferred from homology"/>
<dbReference type="PANTHER" id="PTHR12274">
    <property type="entry name" value="GRANULIN"/>
    <property type="match status" value="1"/>
</dbReference>
<accession>A0AAD7T557</accession>
<dbReference type="SUPFAM" id="SSF57277">
    <property type="entry name" value="Granulin repeat"/>
    <property type="match status" value="10"/>
</dbReference>
<keyword evidence="4" id="KW-1015">Disulfide bond</keyword>
<keyword evidence="3" id="KW-0964">Secreted</keyword>
<evidence type="ECO:0000313" key="9">
    <source>
        <dbReference type="Proteomes" id="UP001221898"/>
    </source>
</evidence>
<comment type="subcellular location">
    <subcellularLocation>
        <location evidence="1">Secreted</location>
    </subcellularLocation>
</comment>
<organism evidence="8 9">
    <name type="scientific">Aldrovandia affinis</name>
    <dbReference type="NCBI Taxonomy" id="143900"/>
    <lineage>
        <taxon>Eukaryota</taxon>
        <taxon>Metazoa</taxon>
        <taxon>Chordata</taxon>
        <taxon>Craniata</taxon>
        <taxon>Vertebrata</taxon>
        <taxon>Euteleostomi</taxon>
        <taxon>Actinopterygii</taxon>
        <taxon>Neopterygii</taxon>
        <taxon>Teleostei</taxon>
        <taxon>Notacanthiformes</taxon>
        <taxon>Halosauridae</taxon>
        <taxon>Aldrovandia</taxon>
    </lineage>
</organism>
<feature type="domain" description="Granulins" evidence="7">
    <location>
        <begin position="332"/>
        <end position="345"/>
    </location>
</feature>
<protein>
    <recommendedName>
        <fullName evidence="7">Granulins domain-containing protein</fullName>
    </recommendedName>
</protein>
<name>A0AAD7T557_9TELE</name>
<comment type="similarity">
    <text evidence="2">Belongs to the granulin family.</text>
</comment>
<reference evidence="8" key="1">
    <citation type="journal article" date="2023" name="Science">
        <title>Genome structures resolve the early diversification of teleost fishes.</title>
        <authorList>
            <person name="Parey E."/>
            <person name="Louis A."/>
            <person name="Montfort J."/>
            <person name="Bouchez O."/>
            <person name="Roques C."/>
            <person name="Iampietro C."/>
            <person name="Lluch J."/>
            <person name="Castinel A."/>
            <person name="Donnadieu C."/>
            <person name="Desvignes T."/>
            <person name="Floi Bucao C."/>
            <person name="Jouanno E."/>
            <person name="Wen M."/>
            <person name="Mejri S."/>
            <person name="Dirks R."/>
            <person name="Jansen H."/>
            <person name="Henkel C."/>
            <person name="Chen W.J."/>
            <person name="Zahm M."/>
            <person name="Cabau C."/>
            <person name="Klopp C."/>
            <person name="Thompson A.W."/>
            <person name="Robinson-Rechavi M."/>
            <person name="Braasch I."/>
            <person name="Lecointre G."/>
            <person name="Bobe J."/>
            <person name="Postlethwait J.H."/>
            <person name="Berthelot C."/>
            <person name="Roest Crollius H."/>
            <person name="Guiguen Y."/>
        </authorList>
    </citation>
    <scope>NUCLEOTIDE SEQUENCE</scope>
    <source>
        <strain evidence="8">NC1722</strain>
    </source>
</reference>
<dbReference type="EMBL" id="JAINUG010000013">
    <property type="protein sequence ID" value="KAJ8414445.1"/>
    <property type="molecule type" value="Genomic_DNA"/>
</dbReference>